<sequence>RALYEAKRINFVEGACWTETAVGTNAIGTALHISEPVAIQGSEHYSIASHRWNCSAAPIHHEDGSLAGVIDISCPAAGAHPYMLGIA</sequence>
<proteinExistence type="predicted"/>
<dbReference type="InterPro" id="IPR029016">
    <property type="entry name" value="GAF-like_dom_sf"/>
</dbReference>
<organism evidence="2 3">
    <name type="scientific">Tetzosporium hominis</name>
    <dbReference type="NCBI Taxonomy" id="2020506"/>
    <lineage>
        <taxon>Bacteria</taxon>
        <taxon>Bacillati</taxon>
        <taxon>Bacillota</taxon>
        <taxon>Bacilli</taxon>
        <taxon>Bacillales</taxon>
        <taxon>Caryophanaceae</taxon>
        <taxon>Tetzosporium</taxon>
    </lineage>
</organism>
<dbReference type="Gene3D" id="3.30.450.40">
    <property type="match status" value="1"/>
</dbReference>
<dbReference type="Proteomes" id="UP000217065">
    <property type="component" value="Unassembled WGS sequence"/>
</dbReference>
<feature type="domain" description="GAF" evidence="1">
    <location>
        <begin position="11"/>
        <end position="77"/>
    </location>
</feature>
<accession>A0A264W051</accession>
<dbReference type="OrthoDB" id="9771372at2"/>
<dbReference type="AlphaFoldDB" id="A0A264W051"/>
<comment type="caution">
    <text evidence="2">The sequence shown here is derived from an EMBL/GenBank/DDBJ whole genome shotgun (WGS) entry which is preliminary data.</text>
</comment>
<dbReference type="Pfam" id="PF01590">
    <property type="entry name" value="GAF"/>
    <property type="match status" value="1"/>
</dbReference>
<dbReference type="EMBL" id="NOKQ01000337">
    <property type="protein sequence ID" value="OZS76934.1"/>
    <property type="molecule type" value="Genomic_DNA"/>
</dbReference>
<feature type="non-terminal residue" evidence="2">
    <location>
        <position position="1"/>
    </location>
</feature>
<gene>
    <name evidence="2" type="ORF">CF394_14110</name>
</gene>
<evidence type="ECO:0000313" key="3">
    <source>
        <dbReference type="Proteomes" id="UP000217065"/>
    </source>
</evidence>
<feature type="non-terminal residue" evidence="2">
    <location>
        <position position="87"/>
    </location>
</feature>
<evidence type="ECO:0000259" key="1">
    <source>
        <dbReference type="Pfam" id="PF01590"/>
    </source>
</evidence>
<reference evidence="2 3" key="1">
    <citation type="submission" date="2017-07" db="EMBL/GenBank/DDBJ databases">
        <title>Tetzosporium hominis gen.nov. sp.nov.</title>
        <authorList>
            <person name="Tetz G."/>
            <person name="Tetz V."/>
        </authorList>
    </citation>
    <scope>NUCLEOTIDE SEQUENCE [LARGE SCALE GENOMIC DNA]</scope>
    <source>
        <strain evidence="2 3">VT-49</strain>
    </source>
</reference>
<keyword evidence="3" id="KW-1185">Reference proteome</keyword>
<protein>
    <recommendedName>
        <fullName evidence="1">GAF domain-containing protein</fullName>
    </recommendedName>
</protein>
<name>A0A264W051_9BACL</name>
<dbReference type="RefSeq" id="WP_133079857.1">
    <property type="nucleotide sequence ID" value="NZ_NOKQ01000337.1"/>
</dbReference>
<evidence type="ECO:0000313" key="2">
    <source>
        <dbReference type="EMBL" id="OZS76934.1"/>
    </source>
</evidence>
<dbReference type="InterPro" id="IPR003018">
    <property type="entry name" value="GAF"/>
</dbReference>